<dbReference type="InterPro" id="IPR029052">
    <property type="entry name" value="Metallo-depent_PP-like"/>
</dbReference>
<feature type="transmembrane region" description="Helical" evidence="2">
    <location>
        <begin position="1203"/>
        <end position="1231"/>
    </location>
</feature>
<feature type="transmembrane region" description="Helical" evidence="2">
    <location>
        <begin position="989"/>
        <end position="1009"/>
    </location>
</feature>
<dbReference type="Proteomes" id="UP000075714">
    <property type="component" value="Unassembled WGS sequence"/>
</dbReference>
<evidence type="ECO:0008006" key="5">
    <source>
        <dbReference type="Google" id="ProtNLM"/>
    </source>
</evidence>
<feature type="compositionally biased region" description="Basic and acidic residues" evidence="1">
    <location>
        <begin position="633"/>
        <end position="642"/>
    </location>
</feature>
<feature type="region of interest" description="Disordered" evidence="1">
    <location>
        <begin position="112"/>
        <end position="133"/>
    </location>
</feature>
<feature type="compositionally biased region" description="Gly residues" evidence="1">
    <location>
        <begin position="744"/>
        <end position="757"/>
    </location>
</feature>
<dbReference type="PANTHER" id="PTHR34211:SF3">
    <property type="entry name" value="CALCINEURIN-LIKE METALLO-PHOSPHOESTERASE SUPERFAMILY PROTEIN"/>
    <property type="match status" value="1"/>
</dbReference>
<keyword evidence="4" id="KW-1185">Reference proteome</keyword>
<keyword evidence="2" id="KW-0812">Transmembrane</keyword>
<feature type="compositionally biased region" description="Low complexity" evidence="1">
    <location>
        <begin position="723"/>
        <end position="737"/>
    </location>
</feature>
<feature type="transmembrane region" description="Helical" evidence="2">
    <location>
        <begin position="1016"/>
        <end position="1039"/>
    </location>
</feature>
<name>A0A150GAA1_GONPE</name>
<proteinExistence type="predicted"/>
<feature type="region of interest" description="Disordered" evidence="1">
    <location>
        <begin position="370"/>
        <end position="399"/>
    </location>
</feature>
<feature type="region of interest" description="Disordered" evidence="1">
    <location>
        <begin position="224"/>
        <end position="278"/>
    </location>
</feature>
<reference evidence="4" key="1">
    <citation type="journal article" date="2016" name="Nat. Commun.">
        <title>The Gonium pectorale genome demonstrates co-option of cell cycle regulation during the evolution of multicellularity.</title>
        <authorList>
            <person name="Hanschen E.R."/>
            <person name="Marriage T.N."/>
            <person name="Ferris P.J."/>
            <person name="Hamaji T."/>
            <person name="Toyoda A."/>
            <person name="Fujiyama A."/>
            <person name="Neme R."/>
            <person name="Noguchi H."/>
            <person name="Minakuchi Y."/>
            <person name="Suzuki M."/>
            <person name="Kawai-Toyooka H."/>
            <person name="Smith D.R."/>
            <person name="Sparks H."/>
            <person name="Anderson J."/>
            <person name="Bakaric R."/>
            <person name="Luria V."/>
            <person name="Karger A."/>
            <person name="Kirschner M.W."/>
            <person name="Durand P.M."/>
            <person name="Michod R.E."/>
            <person name="Nozaki H."/>
            <person name="Olson B.J."/>
        </authorList>
    </citation>
    <scope>NUCLEOTIDE SEQUENCE [LARGE SCALE GENOMIC DNA]</scope>
    <source>
        <strain evidence="4">NIES-2863</strain>
    </source>
</reference>
<evidence type="ECO:0000313" key="4">
    <source>
        <dbReference type="Proteomes" id="UP000075714"/>
    </source>
</evidence>
<dbReference type="PANTHER" id="PTHR34211">
    <property type="entry name" value="CALCINEURIN-LIKE METALLO-PHOSPHOESTERASE SUPERFAMILY PROTEIN"/>
    <property type="match status" value="1"/>
</dbReference>
<sequence>MITHCLSYYCVLCIFAYLYARPFIRVGLGSAQRTYHSFCGNGTLRVDRGTPPFKAAVCAKWLHPILTQDYPRFASWMLYGEGSAHNASAAGDGADGRGGIDGGSPLLSAQRPNVTLAAPPGGRGGGGGIGGTGNGSAGGGWQSAYISVDFPLDGRGVQAVPAGDVLSPVFTMWVTLVAVYIANILAGQNGLFDGGASSDVNGSAGGGSLTCGSGGGAAAAASSAASASSSGGRRAPSFRRVGSHERLERLGGGGGGAGAAAAAAAGGPRAGRRRAQERHRTLEAATAASMADSFNDTPSEGDGFTYEHLDERRELWLDFMADTGDGGNATYAVASALAAPVLHVSVPPGFAAASPAGAVPGAGTSAATVSAREAEAPGKKHGRRPAAGGGGRHPAKPGASVALPRGDVLVIGGDLAYPNPSRETYHQRLFRPFEDALPPPPHFHPGRLVVHKPDLPPGAEVAGRSAMEKSYFALRLPAGWWLFGFDLALVQDIDMQQYRYFANVVEQRMEPDDQVILITHEPLWLLEWYWQRRHGSNLRQLVRGHLRGRARLHLAGDLHFYMRHSWEPAGGVGGEQQQEPQQQQEPPQAAPGGGAGRKQAKPGQEEQLAASVGRGGAATPFAPAAAPSPSLWRHSEAHEDPMARVSCPAAPERSDASGTTACGSGPSDDTHCGSSGSGGTVRTALRGLHSPPPPAPYPGVGLGAFGSGGGGAGGAAGGPPPSVALSSGCPSDIVGGSSDEDSDGGGSGLGRGGAGGGGGWTTLATVSSGGMAAAAAGAGFARRLPPVGLGSRPAAEPCAGCRARIAWTRHPHDPEHLVVNGGGGAFLHPTHVFAGSRFPAPEDPAAEATAGLYAAVMQPCTCRIYAPGASMYGGPHGGRFTPPPPPPPGASTGRAAAAASAAGGFALAAGAGAGGGISGYASLGPDGEYVCRACYPSPRTSMQLGRKNLHVFRLRNSRFDVIGGVFYFMLVVSVLPRCSHLAEVLEADSPGRALALLFSAYWDTLAAILGRSYLSAAALALLFAITLGLAGGGGVGAAGSADNARFGPPVGFGSSSNGSGPGTSTGDGSGCGPAAPRPLLPLRLGGFGLQLAFAVAHTLTHVSLAIVLLLLLELGVETCIKYERLGADGPHSLYRWYRAYEEEHFPDPMGLRAFLERCTLGLYPRALQAAMSLYDVPEMIAVARTAMCAAGGSLDPISRLQAVCYYAGMLAYYWLLATPAMGFVFGLYLYISVCWFHVHYDEAFSSLREANCKSFCRLHIGPGGDLRLYTLALDDVPNRWREDPSWRGPNGGGGGPGAAAAHEAHYPSRWIPAKADHLSGGGGYGGGRRGGGEKAAAGAAAAGGPAWRLVDYVHIARKRV</sequence>
<feature type="transmembrane region" description="Helical" evidence="2">
    <location>
        <begin position="959"/>
        <end position="977"/>
    </location>
</feature>
<protein>
    <recommendedName>
        <fullName evidence="5">Calcineurin-like phosphoesterase domain-containing protein</fullName>
    </recommendedName>
</protein>
<feature type="region of interest" description="Disordered" evidence="1">
    <location>
        <begin position="569"/>
        <end position="757"/>
    </location>
</feature>
<feature type="compositionally biased region" description="Low complexity" evidence="1">
    <location>
        <begin position="575"/>
        <end position="587"/>
    </location>
</feature>
<feature type="transmembrane region" description="Helical" evidence="2">
    <location>
        <begin position="6"/>
        <end position="24"/>
    </location>
</feature>
<feature type="transmembrane region" description="Helical" evidence="2">
    <location>
        <begin position="1087"/>
        <end position="1112"/>
    </location>
</feature>
<dbReference type="STRING" id="33097.A0A150GAA1"/>
<feature type="compositionally biased region" description="Gly residues" evidence="1">
    <location>
        <begin position="700"/>
        <end position="717"/>
    </location>
</feature>
<accession>A0A150GAA1</accession>
<comment type="caution">
    <text evidence="3">The sequence shown here is derived from an EMBL/GenBank/DDBJ whole genome shotgun (WGS) entry which is preliminary data.</text>
</comment>
<gene>
    <name evidence="3" type="ORF">GPECTOR_40g511</name>
</gene>
<feature type="compositionally biased region" description="Low complexity" evidence="1">
    <location>
        <begin position="617"/>
        <end position="629"/>
    </location>
</feature>
<dbReference type="EMBL" id="LSYV01000041">
    <property type="protein sequence ID" value="KXZ46777.1"/>
    <property type="molecule type" value="Genomic_DNA"/>
</dbReference>
<keyword evidence="2" id="KW-0472">Membrane</keyword>
<organism evidence="3 4">
    <name type="scientific">Gonium pectorale</name>
    <name type="common">Green alga</name>
    <dbReference type="NCBI Taxonomy" id="33097"/>
    <lineage>
        <taxon>Eukaryota</taxon>
        <taxon>Viridiplantae</taxon>
        <taxon>Chlorophyta</taxon>
        <taxon>core chlorophytes</taxon>
        <taxon>Chlorophyceae</taxon>
        <taxon>CS clade</taxon>
        <taxon>Chlamydomonadales</taxon>
        <taxon>Volvocaceae</taxon>
        <taxon>Gonium</taxon>
    </lineage>
</organism>
<feature type="compositionally biased region" description="Gly residues" evidence="1">
    <location>
        <begin position="121"/>
        <end position="133"/>
    </location>
</feature>
<evidence type="ECO:0000313" key="3">
    <source>
        <dbReference type="EMBL" id="KXZ46777.1"/>
    </source>
</evidence>
<evidence type="ECO:0000256" key="2">
    <source>
        <dbReference type="SAM" id="Phobius"/>
    </source>
</evidence>
<evidence type="ECO:0000256" key="1">
    <source>
        <dbReference type="SAM" id="MobiDB-lite"/>
    </source>
</evidence>
<dbReference type="SUPFAM" id="SSF56300">
    <property type="entry name" value="Metallo-dependent phosphatases"/>
    <property type="match status" value="1"/>
</dbReference>
<keyword evidence="2" id="KW-1133">Transmembrane helix</keyword>
<dbReference type="OrthoDB" id="1883418at2759"/>